<feature type="region of interest" description="Disordered" evidence="1">
    <location>
        <begin position="109"/>
        <end position="130"/>
    </location>
</feature>
<accession>A0A131ZBC6</accession>
<feature type="non-terminal residue" evidence="2">
    <location>
        <position position="378"/>
    </location>
</feature>
<sequence>VISLKLRASMSGNNDFTLVLPISSPEDINLMNDMKKCDNSPPYLMIACKDDAKREARKTMHVDESICQFKDYGGMFEKGVLKSKLIVSIDCLTTSELPQTKVQNSQTIEKISPGSSGSFKPTTVSRPKSLDHKSALRMLETKKWDVSGLVSDSNCASKNPVPEICIPIQDAIHQEEGRVLQSQISKPSVVAVSRGGSLPVRSHWRHHHNQHDNVVHRGADKLKTSLNLRLKKKMKSYEPPAVATSSSHSGSSSSSSHEKQHKTQTKHKETGKQCPAFHSQKAKKESLSKSSRSAKNKVLLQGRSRPHQDKSVKHSSLKKTSSHRGKMSRSSLSKGSRVQKDHEEKPKQSKMKQANIKQLPTDCGIDNWDCTGEASAPE</sequence>
<protein>
    <submittedName>
        <fullName evidence="2">Protein dao 5 isoform a</fullName>
    </submittedName>
</protein>
<dbReference type="EMBL" id="GEDV01000447">
    <property type="protein sequence ID" value="JAP88110.1"/>
    <property type="molecule type" value="Transcribed_RNA"/>
</dbReference>
<dbReference type="AlphaFoldDB" id="A0A131ZBC6"/>
<evidence type="ECO:0000313" key="2">
    <source>
        <dbReference type="EMBL" id="JAP88110.1"/>
    </source>
</evidence>
<organism evidence="2">
    <name type="scientific">Rhipicephalus appendiculatus</name>
    <name type="common">Brown ear tick</name>
    <dbReference type="NCBI Taxonomy" id="34631"/>
    <lineage>
        <taxon>Eukaryota</taxon>
        <taxon>Metazoa</taxon>
        <taxon>Ecdysozoa</taxon>
        <taxon>Arthropoda</taxon>
        <taxon>Chelicerata</taxon>
        <taxon>Arachnida</taxon>
        <taxon>Acari</taxon>
        <taxon>Parasitiformes</taxon>
        <taxon>Ixodida</taxon>
        <taxon>Ixodoidea</taxon>
        <taxon>Ixodidae</taxon>
        <taxon>Rhipicephalinae</taxon>
        <taxon>Rhipicephalus</taxon>
        <taxon>Rhipicephalus</taxon>
    </lineage>
</organism>
<feature type="compositionally biased region" description="Low complexity" evidence="1">
    <location>
        <begin position="245"/>
        <end position="255"/>
    </location>
</feature>
<feature type="compositionally biased region" description="Polar residues" evidence="1">
    <location>
        <begin position="109"/>
        <end position="126"/>
    </location>
</feature>
<feature type="non-terminal residue" evidence="2">
    <location>
        <position position="1"/>
    </location>
</feature>
<name>A0A131ZBC6_RHIAP</name>
<reference evidence="2" key="1">
    <citation type="journal article" date="2016" name="Ticks Tick Borne Dis.">
        <title>De novo assembly and annotation of the salivary gland transcriptome of Rhipicephalus appendiculatus male and female ticks during blood feeding.</title>
        <authorList>
            <person name="de Castro M.H."/>
            <person name="de Klerk D."/>
            <person name="Pienaar R."/>
            <person name="Latif A.A."/>
            <person name="Rees D.J."/>
            <person name="Mans B.J."/>
        </authorList>
    </citation>
    <scope>NUCLEOTIDE SEQUENCE</scope>
    <source>
        <tissue evidence="2">Salivary glands</tissue>
    </source>
</reference>
<feature type="region of interest" description="Disordered" evidence="1">
    <location>
        <begin position="232"/>
        <end position="378"/>
    </location>
</feature>
<feature type="compositionally biased region" description="Basic and acidic residues" evidence="1">
    <location>
        <begin position="338"/>
        <end position="347"/>
    </location>
</feature>
<feature type="compositionally biased region" description="Basic residues" evidence="1">
    <location>
        <begin position="313"/>
        <end position="327"/>
    </location>
</feature>
<evidence type="ECO:0000256" key="1">
    <source>
        <dbReference type="SAM" id="MobiDB-lite"/>
    </source>
</evidence>
<proteinExistence type="predicted"/>